<gene>
    <name evidence="2" type="ORF">BN1205_034855</name>
</gene>
<proteinExistence type="predicted"/>
<sequence>MMDGVQKREATPVQVSHYNDSLYTVEAGGQAGGGEASISQKGAKPHSPPNNLVSASEEEDSKTRVSTRFYRRSKSQLSHPSRQFPGFSPVKLVALISTVAVIYFLRIYLRRCLVPQLGTSSSSPSLSPSPFRIRGLLLPVVSNGSIAPRAVGSSHSRRLSQGEETPLDPICKSGETGDGGREGGSKADHNPQTGNQPGEERRRAKRAHAQTEAPEEEEDDVPKKNARPRAHRGQAQAEPGEEEKDRAADVPEHRPSHDVERAHLLKHEQLRTFETTFQQHLASLHSSSGKVIQETTADTVGTTCIKNSLSTIGRQAASIQK</sequence>
<evidence type="ECO:0000313" key="2">
    <source>
        <dbReference type="EMBL" id="CEL72815.1"/>
    </source>
</evidence>
<feature type="compositionally biased region" description="Basic and acidic residues" evidence="1">
    <location>
        <begin position="243"/>
        <end position="256"/>
    </location>
</feature>
<name>A0A0F7URE1_TOXGV</name>
<dbReference type="EMBL" id="LN714494">
    <property type="protein sequence ID" value="CEL72815.1"/>
    <property type="molecule type" value="Genomic_DNA"/>
</dbReference>
<feature type="region of interest" description="Disordered" evidence="1">
    <location>
        <begin position="146"/>
        <end position="256"/>
    </location>
</feature>
<evidence type="ECO:0000256" key="1">
    <source>
        <dbReference type="SAM" id="MobiDB-lite"/>
    </source>
</evidence>
<organism evidence="2">
    <name type="scientific">Toxoplasma gondii (strain ATCC 50861 / VEG)</name>
    <dbReference type="NCBI Taxonomy" id="432359"/>
    <lineage>
        <taxon>Eukaryota</taxon>
        <taxon>Sar</taxon>
        <taxon>Alveolata</taxon>
        <taxon>Apicomplexa</taxon>
        <taxon>Conoidasida</taxon>
        <taxon>Coccidia</taxon>
        <taxon>Eucoccidiorida</taxon>
        <taxon>Eimeriorina</taxon>
        <taxon>Sarcocystidae</taxon>
        <taxon>Toxoplasma</taxon>
    </lineage>
</organism>
<accession>A0A0F7URE1</accession>
<feature type="region of interest" description="Disordered" evidence="1">
    <location>
        <begin position="26"/>
        <end position="82"/>
    </location>
</feature>
<reference evidence="2" key="1">
    <citation type="journal article" date="2015" name="PLoS ONE">
        <title>Comprehensive Evaluation of Toxoplasma gondii VEG and Neospora caninum LIV Genomes with Tachyzoite Stage Transcriptome and Proteome Defines Novel Transcript Features.</title>
        <authorList>
            <person name="Ramaprasad A."/>
            <person name="Mourier T."/>
            <person name="Naeem R."/>
            <person name="Malas T.B."/>
            <person name="Moussa E."/>
            <person name="Panigrahi A."/>
            <person name="Vermont S.J."/>
            <person name="Otto T.D."/>
            <person name="Wastling J."/>
            <person name="Pain A."/>
        </authorList>
    </citation>
    <scope>NUCLEOTIDE SEQUENCE</scope>
    <source>
        <strain evidence="2">VEG</strain>
    </source>
</reference>
<dbReference type="AlphaFoldDB" id="A0A0F7URE1"/>
<protein>
    <submittedName>
        <fullName evidence="2">Uncharacterized protein</fullName>
    </submittedName>
</protein>
<feature type="compositionally biased region" description="Basic and acidic residues" evidence="1">
    <location>
        <begin position="178"/>
        <end position="189"/>
    </location>
</feature>